<dbReference type="EMBL" id="BMJH01000001">
    <property type="protein sequence ID" value="GGC55502.1"/>
    <property type="molecule type" value="Genomic_DNA"/>
</dbReference>
<dbReference type="InterPro" id="IPR008030">
    <property type="entry name" value="NmrA-like"/>
</dbReference>
<dbReference type="Proteomes" id="UP000641514">
    <property type="component" value="Unassembled WGS sequence"/>
</dbReference>
<dbReference type="Gene3D" id="3.40.50.720">
    <property type="entry name" value="NAD(P)-binding Rossmann-like Domain"/>
    <property type="match status" value="1"/>
</dbReference>
<gene>
    <name evidence="2" type="ORF">GCM10011410_04860</name>
</gene>
<reference evidence="2" key="1">
    <citation type="journal article" date="2014" name="Int. J. Syst. Evol. Microbiol.">
        <title>Complete genome sequence of Corynebacterium casei LMG S-19264T (=DSM 44701T), isolated from a smear-ripened cheese.</title>
        <authorList>
            <consortium name="US DOE Joint Genome Institute (JGI-PGF)"/>
            <person name="Walter F."/>
            <person name="Albersmeier A."/>
            <person name="Kalinowski J."/>
            <person name="Ruckert C."/>
        </authorList>
    </citation>
    <scope>NUCLEOTIDE SEQUENCE</scope>
    <source>
        <strain evidence="2">CGMCC 1.15478</strain>
    </source>
</reference>
<dbReference type="Gene3D" id="3.90.25.10">
    <property type="entry name" value="UDP-galactose 4-epimerase, domain 1"/>
    <property type="match status" value="1"/>
</dbReference>
<evidence type="ECO:0000259" key="1">
    <source>
        <dbReference type="Pfam" id="PF05368"/>
    </source>
</evidence>
<dbReference type="PANTHER" id="PTHR47129">
    <property type="entry name" value="QUINONE OXIDOREDUCTASE 2"/>
    <property type="match status" value="1"/>
</dbReference>
<sequence>MVVQATTRIILLGVTMTIAVTGATGHLGRHALTALRNRGVHPTDIVAIVRDPAKAADLAEAGIDVRQADYTNSEALTRALGGVDKLLLISGSEVGQRATQHANIIDAAATAGVTYIAYTSILDAQNSPLALADEHKTTENLLAKSGIEHTILRNGWYWENYASAIETAKATGALFGAAGDGRVAGAAREDYAEAAAAVITNTTDHAGKTYELGGNEHLTYTELAEVISGVIGTHVPYKNLGEAEYAELLENAGVPGPFARILADSDTGITLGALDTHSGDLQRLIGRTSTPVADVLSQA</sequence>
<dbReference type="InterPro" id="IPR036291">
    <property type="entry name" value="NAD(P)-bd_dom_sf"/>
</dbReference>
<evidence type="ECO:0000313" key="2">
    <source>
        <dbReference type="EMBL" id="GGC55502.1"/>
    </source>
</evidence>
<protein>
    <submittedName>
        <fullName evidence="2">NAD(P)-dependent oxidoreductase</fullName>
    </submittedName>
</protein>
<dbReference type="CDD" id="cd05269">
    <property type="entry name" value="TMR_SDR_a"/>
    <property type="match status" value="1"/>
</dbReference>
<feature type="domain" description="NmrA-like" evidence="1">
    <location>
        <begin position="16"/>
        <end position="248"/>
    </location>
</feature>
<proteinExistence type="predicted"/>
<keyword evidence="3" id="KW-1185">Reference proteome</keyword>
<reference evidence="2" key="2">
    <citation type="submission" date="2020-09" db="EMBL/GenBank/DDBJ databases">
        <authorList>
            <person name="Sun Q."/>
            <person name="Zhou Y."/>
        </authorList>
    </citation>
    <scope>NUCLEOTIDE SEQUENCE</scope>
    <source>
        <strain evidence="2">CGMCC 1.15478</strain>
    </source>
</reference>
<dbReference type="SUPFAM" id="SSF51735">
    <property type="entry name" value="NAD(P)-binding Rossmann-fold domains"/>
    <property type="match status" value="1"/>
</dbReference>
<evidence type="ECO:0000313" key="3">
    <source>
        <dbReference type="Proteomes" id="UP000641514"/>
    </source>
</evidence>
<dbReference type="AlphaFoldDB" id="A0A916U100"/>
<dbReference type="InterPro" id="IPR052718">
    <property type="entry name" value="NmrA-type_oxidoreductase"/>
</dbReference>
<name>A0A916U100_9ACTN</name>
<accession>A0A916U100</accession>
<dbReference type="Pfam" id="PF05368">
    <property type="entry name" value="NmrA"/>
    <property type="match status" value="1"/>
</dbReference>
<comment type="caution">
    <text evidence="2">The sequence shown here is derived from an EMBL/GenBank/DDBJ whole genome shotgun (WGS) entry which is preliminary data.</text>
</comment>
<organism evidence="2 3">
    <name type="scientific">Hoyosella rhizosphaerae</name>
    <dbReference type="NCBI Taxonomy" id="1755582"/>
    <lineage>
        <taxon>Bacteria</taxon>
        <taxon>Bacillati</taxon>
        <taxon>Actinomycetota</taxon>
        <taxon>Actinomycetes</taxon>
        <taxon>Mycobacteriales</taxon>
        <taxon>Hoyosellaceae</taxon>
        <taxon>Hoyosella</taxon>
    </lineage>
</organism>
<dbReference type="PANTHER" id="PTHR47129:SF1">
    <property type="entry name" value="NMRA-LIKE DOMAIN-CONTAINING PROTEIN"/>
    <property type="match status" value="1"/>
</dbReference>